<evidence type="ECO:0000256" key="8">
    <source>
        <dbReference type="ARBA" id="ARBA00022960"/>
    </source>
</evidence>
<keyword evidence="11 17" id="KW-0472">Membrane</keyword>
<dbReference type="Pfam" id="PF00912">
    <property type="entry name" value="Transgly"/>
    <property type="match status" value="1"/>
</dbReference>
<keyword evidence="2" id="KW-0121">Carboxypeptidase</keyword>
<dbReference type="SUPFAM" id="SSF56601">
    <property type="entry name" value="beta-lactamase/transpeptidase-like"/>
    <property type="match status" value="1"/>
</dbReference>
<comment type="caution">
    <text evidence="20">The sequence shown here is derived from an EMBL/GenBank/DDBJ whole genome shotgun (WGS) entry which is preliminary data.</text>
</comment>
<evidence type="ECO:0000259" key="19">
    <source>
        <dbReference type="Pfam" id="PF00912"/>
    </source>
</evidence>
<evidence type="ECO:0000256" key="3">
    <source>
        <dbReference type="ARBA" id="ARBA00022670"/>
    </source>
</evidence>
<dbReference type="InterPro" id="IPR050396">
    <property type="entry name" value="Glycosyltr_51/Transpeptidase"/>
</dbReference>
<feature type="compositionally biased region" description="Low complexity" evidence="16">
    <location>
        <begin position="803"/>
        <end position="814"/>
    </location>
</feature>
<dbReference type="GO" id="GO:0009002">
    <property type="term" value="F:serine-type D-Ala-D-Ala carboxypeptidase activity"/>
    <property type="evidence" value="ECO:0007669"/>
    <property type="project" value="UniProtKB-EC"/>
</dbReference>
<dbReference type="Gene3D" id="3.40.710.10">
    <property type="entry name" value="DD-peptidase/beta-lactamase superfamily"/>
    <property type="match status" value="1"/>
</dbReference>
<feature type="transmembrane region" description="Helical" evidence="17">
    <location>
        <begin position="30"/>
        <end position="56"/>
    </location>
</feature>
<evidence type="ECO:0000256" key="11">
    <source>
        <dbReference type="ARBA" id="ARBA00023136"/>
    </source>
</evidence>
<evidence type="ECO:0000256" key="12">
    <source>
        <dbReference type="ARBA" id="ARBA00023268"/>
    </source>
</evidence>
<evidence type="ECO:0000256" key="17">
    <source>
        <dbReference type="SAM" id="Phobius"/>
    </source>
</evidence>
<dbReference type="Proteomes" id="UP000286288">
    <property type="component" value="Unassembled WGS sequence"/>
</dbReference>
<evidence type="ECO:0000256" key="1">
    <source>
        <dbReference type="ARBA" id="ARBA00022475"/>
    </source>
</evidence>
<evidence type="ECO:0000256" key="7">
    <source>
        <dbReference type="ARBA" id="ARBA00022801"/>
    </source>
</evidence>
<keyword evidence="9" id="KW-0573">Peptidoglycan synthesis</keyword>
<accession>A0A415EVT9</accession>
<comment type="catalytic activity">
    <reaction evidence="14">
        <text>Preferential cleavage: (Ac)2-L-Lys-D-Ala-|-D-Ala. Also transpeptidation of peptidyl-alanyl moieties that are N-acyl substituents of D-alanine.</text>
        <dbReference type="EC" id="3.4.16.4"/>
    </reaction>
</comment>
<evidence type="ECO:0000259" key="18">
    <source>
        <dbReference type="Pfam" id="PF00905"/>
    </source>
</evidence>
<protein>
    <submittedName>
        <fullName evidence="20">Penicillin-binding protein</fullName>
    </submittedName>
</protein>
<evidence type="ECO:0000256" key="2">
    <source>
        <dbReference type="ARBA" id="ARBA00022645"/>
    </source>
</evidence>
<keyword evidence="1" id="KW-1003">Cell membrane</keyword>
<keyword evidence="5" id="KW-0808">Transferase</keyword>
<dbReference type="GO" id="GO:0008360">
    <property type="term" value="P:regulation of cell shape"/>
    <property type="evidence" value="ECO:0007669"/>
    <property type="project" value="UniProtKB-KW"/>
</dbReference>
<dbReference type="Pfam" id="PF00905">
    <property type="entry name" value="Transpeptidase"/>
    <property type="match status" value="1"/>
</dbReference>
<feature type="compositionally biased region" description="Low complexity" evidence="16">
    <location>
        <begin position="769"/>
        <end position="787"/>
    </location>
</feature>
<dbReference type="EMBL" id="QRMZ01000004">
    <property type="protein sequence ID" value="RHK07426.1"/>
    <property type="molecule type" value="Genomic_DNA"/>
</dbReference>
<organism evidence="20 21">
    <name type="scientific">Enterococcus casseliflavus</name>
    <name type="common">Enterococcus flavescens</name>
    <dbReference type="NCBI Taxonomy" id="37734"/>
    <lineage>
        <taxon>Bacteria</taxon>
        <taxon>Bacillati</taxon>
        <taxon>Bacillota</taxon>
        <taxon>Bacilli</taxon>
        <taxon>Lactobacillales</taxon>
        <taxon>Enterococcaceae</taxon>
        <taxon>Enterococcus</taxon>
    </lineage>
</organism>
<keyword evidence="12" id="KW-0511">Multifunctional enzyme</keyword>
<feature type="domain" description="Penicillin-binding protein transpeptidase" evidence="18">
    <location>
        <begin position="397"/>
        <end position="639"/>
    </location>
</feature>
<proteinExistence type="predicted"/>
<dbReference type="InterPro" id="IPR023346">
    <property type="entry name" value="Lysozyme-like_dom_sf"/>
</dbReference>
<dbReference type="InterPro" id="IPR036950">
    <property type="entry name" value="PBP_transglycosylase"/>
</dbReference>
<evidence type="ECO:0000256" key="5">
    <source>
        <dbReference type="ARBA" id="ARBA00022679"/>
    </source>
</evidence>
<dbReference type="SUPFAM" id="SSF53955">
    <property type="entry name" value="Lysozyme-like"/>
    <property type="match status" value="1"/>
</dbReference>
<keyword evidence="13" id="KW-0961">Cell wall biogenesis/degradation</keyword>
<evidence type="ECO:0000256" key="15">
    <source>
        <dbReference type="ARBA" id="ARBA00049902"/>
    </source>
</evidence>
<evidence type="ECO:0000256" key="4">
    <source>
        <dbReference type="ARBA" id="ARBA00022676"/>
    </source>
</evidence>
<dbReference type="GO" id="GO:0009252">
    <property type="term" value="P:peptidoglycan biosynthetic process"/>
    <property type="evidence" value="ECO:0007669"/>
    <property type="project" value="UniProtKB-KW"/>
</dbReference>
<keyword evidence="8" id="KW-0133">Cell shape</keyword>
<reference evidence="20 21" key="1">
    <citation type="submission" date="2018-08" db="EMBL/GenBank/DDBJ databases">
        <title>A genome reference for cultivated species of the human gut microbiota.</title>
        <authorList>
            <person name="Zou Y."/>
            <person name="Xue W."/>
            <person name="Luo G."/>
        </authorList>
    </citation>
    <scope>NUCLEOTIDE SEQUENCE [LARGE SCALE GENOMIC DNA]</scope>
    <source>
        <strain evidence="20 21">AF48-16</strain>
    </source>
</reference>
<gene>
    <name evidence="20" type="ORF">DW084_03990</name>
</gene>
<dbReference type="GO" id="GO:0030288">
    <property type="term" value="C:outer membrane-bounded periplasmic space"/>
    <property type="evidence" value="ECO:0007669"/>
    <property type="project" value="TreeGrafter"/>
</dbReference>
<evidence type="ECO:0000256" key="10">
    <source>
        <dbReference type="ARBA" id="ARBA00022989"/>
    </source>
</evidence>
<evidence type="ECO:0000313" key="20">
    <source>
        <dbReference type="EMBL" id="RHK07426.1"/>
    </source>
</evidence>
<evidence type="ECO:0000313" key="21">
    <source>
        <dbReference type="Proteomes" id="UP000286288"/>
    </source>
</evidence>
<dbReference type="Gene3D" id="1.10.3810.10">
    <property type="entry name" value="Biosynthetic peptidoglycan transglycosylase-like"/>
    <property type="match status" value="1"/>
</dbReference>
<sequence length="814" mass="90063">MSQKTKNQKNTENKNRGWFYFNISLRVLHALFLVAISLLVLGGSLALGIGAGYFAFLVEDTAAPSKDELQKELTDITETSQLAYADGSKIATIRSDLMRTSVNSDQISDYLKKAIIATEDEYFNIHNGVVPKAVVRALLSEATGFGGSGGSTLTQQLVKQQILSSETTFKRKANEILLAMEVEKFFDKDEIVTMYLNISPFGRNNKGQNIAGVQEAAQGIFGVNAADLSLPQAAFIAGLPQSPIVYSPYTNTGEIKENLTAGLERKDFVLFSMYRNHDITKEEYEEALNYDLKQDFKKQEAIEQTDQSFLYYTVLNEAKDIIAKQLADEDDVSDEEYAKDETYQKYFELAQQKLVNGGYTVTSTIDKDIYNAMQDAVDKYGYMLDNWGDSTIEVGNVMMDNATGKVLGFIGGRNYAENQFNHAFDAKRQAGSSIKPMLVYGPAIESGLMGSESMVSDYAAKWRTGENAGEPIVNATNRGTNTFMSIRESLEVSSNIAATNIFQDLWEKEGDHFYAYSNYLSKMGYPEDNSWAYESAPLGVTDVTVLNQTNGFQTFANNGVYQQGYIIESIKDNEGEVLYQHEAKPVQVFSEATASIMTDMMRSVIDEQKTSSFKSVISGLDWNLGNADWVGKTGSTNNWSDSWLVVSTPSITISSWSGRDDNKGTDSAAGTRTANYMAYLINRIYQTNQEVFGVNQKFELSSDVKKAQVSKFTGTQPGGTVRVDNRTYTNPSSTVTSYWATGGPDTVDFKFGLGGSDANYADYWKKASSSRSTNRSSNTSSNNASNNVTPTANDEDDDEEQQDNNQQNTNNDDD</sequence>
<comment type="catalytic activity">
    <reaction evidence="15">
        <text>[GlcNAc-(1-&gt;4)-Mur2Ac(oyl-L-Ala-gamma-D-Glu-L-Lys-D-Ala-D-Ala)](n)-di-trans,octa-cis-undecaprenyl diphosphate + beta-D-GlcNAc-(1-&gt;4)-Mur2Ac(oyl-L-Ala-gamma-D-Glu-L-Lys-D-Ala-D-Ala)-di-trans,octa-cis-undecaprenyl diphosphate = [GlcNAc-(1-&gt;4)-Mur2Ac(oyl-L-Ala-gamma-D-Glu-L-Lys-D-Ala-D-Ala)](n+1)-di-trans,octa-cis-undecaprenyl diphosphate + di-trans,octa-cis-undecaprenyl diphosphate + H(+)</text>
        <dbReference type="Rhea" id="RHEA:23708"/>
        <dbReference type="Rhea" id="RHEA-COMP:9602"/>
        <dbReference type="Rhea" id="RHEA-COMP:9603"/>
        <dbReference type="ChEBI" id="CHEBI:15378"/>
        <dbReference type="ChEBI" id="CHEBI:58405"/>
        <dbReference type="ChEBI" id="CHEBI:60033"/>
        <dbReference type="ChEBI" id="CHEBI:78435"/>
        <dbReference type="EC" id="2.4.99.28"/>
    </reaction>
</comment>
<evidence type="ECO:0000256" key="9">
    <source>
        <dbReference type="ARBA" id="ARBA00022984"/>
    </source>
</evidence>
<dbReference type="PANTHER" id="PTHR32282:SF32">
    <property type="entry name" value="PENICILLIN-BINDING PROTEIN 2A"/>
    <property type="match status" value="1"/>
</dbReference>
<dbReference type="GO" id="GO:0008955">
    <property type="term" value="F:peptidoglycan glycosyltransferase activity"/>
    <property type="evidence" value="ECO:0007669"/>
    <property type="project" value="UniProtKB-EC"/>
</dbReference>
<dbReference type="InterPro" id="IPR001264">
    <property type="entry name" value="Glyco_trans_51"/>
</dbReference>
<dbReference type="GO" id="GO:0008658">
    <property type="term" value="F:penicillin binding"/>
    <property type="evidence" value="ECO:0007669"/>
    <property type="project" value="InterPro"/>
</dbReference>
<dbReference type="InterPro" id="IPR012338">
    <property type="entry name" value="Beta-lactam/transpept-like"/>
</dbReference>
<dbReference type="AlphaFoldDB" id="A0A415EVT9"/>
<keyword evidence="10 17" id="KW-1133">Transmembrane helix</keyword>
<name>A0A415EVT9_ENTCA</name>
<feature type="region of interest" description="Disordered" evidence="16">
    <location>
        <begin position="769"/>
        <end position="814"/>
    </location>
</feature>
<feature type="compositionally biased region" description="Acidic residues" evidence="16">
    <location>
        <begin position="793"/>
        <end position="802"/>
    </location>
</feature>
<evidence type="ECO:0000256" key="14">
    <source>
        <dbReference type="ARBA" id="ARBA00034000"/>
    </source>
</evidence>
<dbReference type="GO" id="GO:0071555">
    <property type="term" value="P:cell wall organization"/>
    <property type="evidence" value="ECO:0007669"/>
    <property type="project" value="UniProtKB-KW"/>
</dbReference>
<dbReference type="InterPro" id="IPR001460">
    <property type="entry name" value="PCN-bd_Tpept"/>
</dbReference>
<evidence type="ECO:0000256" key="6">
    <source>
        <dbReference type="ARBA" id="ARBA00022692"/>
    </source>
</evidence>
<keyword evidence="6 17" id="KW-0812">Transmembrane</keyword>
<evidence type="ECO:0000256" key="13">
    <source>
        <dbReference type="ARBA" id="ARBA00023316"/>
    </source>
</evidence>
<dbReference type="PANTHER" id="PTHR32282">
    <property type="entry name" value="BINDING PROTEIN TRANSPEPTIDASE, PUTATIVE-RELATED"/>
    <property type="match status" value="1"/>
</dbReference>
<feature type="domain" description="Glycosyl transferase family 51" evidence="19">
    <location>
        <begin position="87"/>
        <end position="259"/>
    </location>
</feature>
<dbReference type="GO" id="GO:0006508">
    <property type="term" value="P:proteolysis"/>
    <property type="evidence" value="ECO:0007669"/>
    <property type="project" value="UniProtKB-KW"/>
</dbReference>
<evidence type="ECO:0000256" key="16">
    <source>
        <dbReference type="SAM" id="MobiDB-lite"/>
    </source>
</evidence>
<dbReference type="Gene3D" id="3.40.50.12800">
    <property type="match status" value="1"/>
</dbReference>
<keyword evidence="7" id="KW-0378">Hydrolase</keyword>
<keyword evidence="4" id="KW-0328">Glycosyltransferase</keyword>
<keyword evidence="3" id="KW-0645">Protease</keyword>